<keyword evidence="1" id="KW-0560">Oxidoreductase</keyword>
<dbReference type="GO" id="GO:0005737">
    <property type="term" value="C:cytoplasm"/>
    <property type="evidence" value="ECO:0007669"/>
    <property type="project" value="TreeGrafter"/>
</dbReference>
<dbReference type="Pfam" id="PF00248">
    <property type="entry name" value="Aldo_ket_red"/>
    <property type="match status" value="1"/>
</dbReference>
<evidence type="ECO:0000256" key="1">
    <source>
        <dbReference type="ARBA" id="ARBA00023002"/>
    </source>
</evidence>
<evidence type="ECO:0000313" key="4">
    <source>
        <dbReference type="Proteomes" id="UP000001976"/>
    </source>
</evidence>
<keyword evidence="4" id="KW-1185">Reference proteome</keyword>
<dbReference type="GO" id="GO:0016491">
    <property type="term" value="F:oxidoreductase activity"/>
    <property type="evidence" value="ECO:0007669"/>
    <property type="project" value="UniProtKB-KW"/>
</dbReference>
<accession>Q92SS6</accession>
<dbReference type="eggNOG" id="COG0667">
    <property type="taxonomic scope" value="Bacteria"/>
</dbReference>
<dbReference type="Proteomes" id="UP000001976">
    <property type="component" value="Chromosome"/>
</dbReference>
<dbReference type="InterPro" id="IPR036812">
    <property type="entry name" value="NAD(P)_OxRdtase_dom_sf"/>
</dbReference>
<dbReference type="PANTHER" id="PTHR43625:SF40">
    <property type="entry name" value="ALDO-KETO REDUCTASE YAKC [NADP(+)]"/>
    <property type="match status" value="1"/>
</dbReference>
<protein>
    <submittedName>
        <fullName evidence="3">Oxidoreductase</fullName>
    </submittedName>
</protein>
<dbReference type="OrthoDB" id="9773828at2"/>
<proteinExistence type="predicted"/>
<sequence>MKTRKLGNELTVSAVGLGCMGMSFAYGEADESQSIRTLHRAIELGVDFFDTAEVYGPYENEKLPVRR</sequence>
<dbReference type="SUPFAM" id="SSF51430">
    <property type="entry name" value="NAD(P)-linked oxidoreductase"/>
    <property type="match status" value="1"/>
</dbReference>
<dbReference type="EMBL" id="AL591688">
    <property type="protein sequence ID" value="CAC41726.1"/>
    <property type="molecule type" value="Genomic_DNA"/>
</dbReference>
<gene>
    <name evidence="3" type="ORF">SMc00369</name>
</gene>
<reference evidence="3 4" key="1">
    <citation type="journal article" date="2001" name="Proc. Natl. Acad. Sci. U.S.A.">
        <title>Analysis of the chromosome sequence of the legume symbiont Sinorhizobium meliloti strain 1021.</title>
        <authorList>
            <person name="Capela D."/>
            <person name="Barloy-Hubler F."/>
            <person name="Gouzy J."/>
            <person name="Bothe G."/>
            <person name="Ampe F."/>
            <person name="Batut J."/>
            <person name="Boistard P."/>
            <person name="Becker A."/>
            <person name="Boutry M."/>
            <person name="Cadieu E."/>
            <person name="Dreano S."/>
            <person name="Gloux S."/>
            <person name="Godrie T."/>
            <person name="Goffeau A."/>
            <person name="Kahn D."/>
            <person name="Kiss E."/>
            <person name="Lelaure V."/>
            <person name="Masuy D."/>
            <person name="Pohl T."/>
            <person name="Portetelle D."/>
            <person name="Puehler A."/>
            <person name="Purnelle B."/>
            <person name="Ramsperger U."/>
            <person name="Renard C."/>
            <person name="Thebault P."/>
            <person name="Vandenbol M."/>
            <person name="Weidner S."/>
            <person name="Galibert F."/>
        </authorList>
    </citation>
    <scope>NUCLEOTIDE SEQUENCE [LARGE SCALE GENOMIC DNA]</scope>
    <source>
        <strain evidence="3 4">1021</strain>
    </source>
</reference>
<dbReference type="KEGG" id="sme:SMc00369"/>
<dbReference type="EnsemblBacteria" id="CAC41726">
    <property type="protein sequence ID" value="CAC41726"/>
    <property type="gene ID" value="SMc00369"/>
</dbReference>
<dbReference type="Gene3D" id="3.20.20.100">
    <property type="entry name" value="NADP-dependent oxidoreductase domain"/>
    <property type="match status" value="1"/>
</dbReference>
<reference evidence="4" key="2">
    <citation type="journal article" date="2001" name="Science">
        <title>The composite genome of the legume symbiont Sinorhizobium meliloti.</title>
        <authorList>
            <person name="Galibert F."/>
            <person name="Finan T.M."/>
            <person name="Long S.R."/>
            <person name="Puehler A."/>
            <person name="Abola P."/>
            <person name="Ampe F."/>
            <person name="Barloy-Hubler F."/>
            <person name="Barnett M.J."/>
            <person name="Becker A."/>
            <person name="Boistard P."/>
            <person name="Bothe G."/>
            <person name="Boutry M."/>
            <person name="Bowser L."/>
            <person name="Buhrmester J."/>
            <person name="Cadieu E."/>
            <person name="Capela D."/>
            <person name="Chain P."/>
            <person name="Cowie A."/>
            <person name="Davis R.W."/>
            <person name="Dreano S."/>
            <person name="Federspiel N.A."/>
            <person name="Fisher R.F."/>
            <person name="Gloux S."/>
            <person name="Godrie T."/>
            <person name="Goffeau A."/>
            <person name="Golding B."/>
            <person name="Gouzy J."/>
            <person name="Gurjal M."/>
            <person name="Hernandez-Lucas I."/>
            <person name="Hong A."/>
            <person name="Huizar L."/>
            <person name="Hyman R.W."/>
            <person name="Jones T."/>
            <person name="Kahn D."/>
            <person name="Kahn M.L."/>
            <person name="Kalman S."/>
            <person name="Keating D.H."/>
            <person name="Kiss E."/>
            <person name="Komp C."/>
            <person name="Lelaure V."/>
            <person name="Masuy D."/>
            <person name="Palm C."/>
            <person name="Peck M.C."/>
            <person name="Pohl T.M."/>
            <person name="Portetelle D."/>
            <person name="Purnelle B."/>
            <person name="Ramsperger U."/>
            <person name="Surzycki R."/>
            <person name="Thebault P."/>
            <person name="Vandenbol M."/>
            <person name="Vorhoelter F.J."/>
            <person name="Weidner S."/>
            <person name="Wells D.H."/>
            <person name="Wong K."/>
            <person name="Yeh K.-C."/>
            <person name="Batut J."/>
        </authorList>
    </citation>
    <scope>NUCLEOTIDE SEQUENCE [LARGE SCALE GENOMIC DNA]</scope>
    <source>
        <strain evidence="4">1021</strain>
    </source>
</reference>
<evidence type="ECO:0000259" key="2">
    <source>
        <dbReference type="Pfam" id="PF00248"/>
    </source>
</evidence>
<dbReference type="HOGENOM" id="CLU_023205_16_8_5"/>
<dbReference type="PATRIC" id="fig|266834.11.peg.1659"/>
<feature type="domain" description="NADP-dependent oxidoreductase" evidence="2">
    <location>
        <begin position="15"/>
        <end position="63"/>
    </location>
</feature>
<dbReference type="InterPro" id="IPR023210">
    <property type="entry name" value="NADP_OxRdtase_dom"/>
</dbReference>
<dbReference type="PANTHER" id="PTHR43625">
    <property type="entry name" value="AFLATOXIN B1 ALDEHYDE REDUCTASE"/>
    <property type="match status" value="1"/>
</dbReference>
<evidence type="ECO:0000313" key="3">
    <source>
        <dbReference type="EMBL" id="CAC41726.1"/>
    </source>
</evidence>
<name>Q92SS6_RHIME</name>
<dbReference type="AlphaFoldDB" id="Q92SS6"/>
<dbReference type="InterPro" id="IPR050791">
    <property type="entry name" value="Aldo-Keto_reductase"/>
</dbReference>
<organism evidence="3 4">
    <name type="scientific">Rhizobium meliloti (strain 1021)</name>
    <name type="common">Ensifer meliloti</name>
    <name type="synonym">Sinorhizobium meliloti</name>
    <dbReference type="NCBI Taxonomy" id="266834"/>
    <lineage>
        <taxon>Bacteria</taxon>
        <taxon>Pseudomonadati</taxon>
        <taxon>Pseudomonadota</taxon>
        <taxon>Alphaproteobacteria</taxon>
        <taxon>Hyphomicrobiales</taxon>
        <taxon>Rhizobiaceae</taxon>
        <taxon>Sinorhizobium/Ensifer group</taxon>
        <taxon>Sinorhizobium</taxon>
    </lineage>
</organism>
<dbReference type="SMR" id="Q92SS6"/>